<protein>
    <recommendedName>
        <fullName evidence="4">Lipoprotein</fullName>
    </recommendedName>
</protein>
<name>A0A1N6KRV9_9BURK</name>
<sequence length="229" mass="23205">MSTINKGISVVACVLLSGCGTLLSGLNAASSNLVSAEPLKIDQTALQTAEVCTDTGASTCRKNFIRGVVLDSMMKCQKFANQLVLTENTVNTSGDIATTILTALGTVFTPITTIHAMTAGATVVSGSKSAINANIYAKASISSMQSALDKVYTQPMLAYITALKNAGNDSAIDVGSEVLNVQMLHGNCALAEAEIFINGTVSSASPQTVNLVPGVMPASGVQAAAAAGG</sequence>
<evidence type="ECO:0008006" key="4">
    <source>
        <dbReference type="Google" id="ProtNLM"/>
    </source>
</evidence>
<dbReference type="EMBL" id="FSRU01000002">
    <property type="protein sequence ID" value="SIO59106.1"/>
    <property type="molecule type" value="Genomic_DNA"/>
</dbReference>
<evidence type="ECO:0000313" key="3">
    <source>
        <dbReference type="Proteomes" id="UP000185151"/>
    </source>
</evidence>
<reference evidence="2 3" key="1">
    <citation type="submission" date="2016-11" db="EMBL/GenBank/DDBJ databases">
        <authorList>
            <person name="Jaros S."/>
            <person name="Januszkiewicz K."/>
            <person name="Wedrychowicz H."/>
        </authorList>
    </citation>
    <scope>NUCLEOTIDE SEQUENCE [LARGE SCALE GENOMIC DNA]</scope>
    <source>
        <strain evidence="2 3">GAS95</strain>
    </source>
</reference>
<feature type="chain" id="PRO_5012094033" description="Lipoprotein" evidence="1">
    <location>
        <begin position="29"/>
        <end position="229"/>
    </location>
</feature>
<evidence type="ECO:0000313" key="2">
    <source>
        <dbReference type="EMBL" id="SIO59106.1"/>
    </source>
</evidence>
<keyword evidence="1" id="KW-0732">Signal</keyword>
<dbReference type="PROSITE" id="PS51257">
    <property type="entry name" value="PROKAR_LIPOPROTEIN"/>
    <property type="match status" value="1"/>
</dbReference>
<proteinExistence type="predicted"/>
<accession>A0A1N6KRV9</accession>
<evidence type="ECO:0000256" key="1">
    <source>
        <dbReference type="SAM" id="SignalP"/>
    </source>
</evidence>
<gene>
    <name evidence="2" type="ORF">SAMN05444165_4396</name>
</gene>
<keyword evidence="3" id="KW-1185">Reference proteome</keyword>
<feature type="signal peptide" evidence="1">
    <location>
        <begin position="1"/>
        <end position="28"/>
    </location>
</feature>
<dbReference type="AlphaFoldDB" id="A0A1N6KRV9"/>
<dbReference type="Proteomes" id="UP000185151">
    <property type="component" value="Unassembled WGS sequence"/>
</dbReference>
<organism evidence="2 3">
    <name type="scientific">Paraburkholderia phenazinium</name>
    <dbReference type="NCBI Taxonomy" id="60549"/>
    <lineage>
        <taxon>Bacteria</taxon>
        <taxon>Pseudomonadati</taxon>
        <taxon>Pseudomonadota</taxon>
        <taxon>Betaproteobacteria</taxon>
        <taxon>Burkholderiales</taxon>
        <taxon>Burkholderiaceae</taxon>
        <taxon>Paraburkholderia</taxon>
    </lineage>
</organism>